<dbReference type="Proteomes" id="UP000245956">
    <property type="component" value="Unassembled WGS sequence"/>
</dbReference>
<sequence length="110" mass="12369">MRDTREGDARWRCGNVLHFRLLHDPAAALVYNRSSPLNVTMPTLPPVHIFSSTGRSAFSKLSWLMMANNILANWLGAEDPGREQVPWLRSMIDLIIWATTPASPRSLAID</sequence>
<evidence type="ECO:0000313" key="1">
    <source>
        <dbReference type="EMBL" id="PWI66757.1"/>
    </source>
</evidence>
<comment type="caution">
    <text evidence="1">The sequence shown here is derived from an EMBL/GenBank/DDBJ whole genome shotgun (WGS) entry which is preliminary data.</text>
</comment>
<name>A0A2U3DWY8_PURLI</name>
<dbReference type="AlphaFoldDB" id="A0A2U3DWY8"/>
<reference evidence="1 2" key="1">
    <citation type="journal article" date="2016" name="Front. Microbiol.">
        <title>Genome and transcriptome sequences reveal the specific parasitism of the nematophagous Purpureocillium lilacinum 36-1.</title>
        <authorList>
            <person name="Xie J."/>
            <person name="Li S."/>
            <person name="Mo C."/>
            <person name="Xiao X."/>
            <person name="Peng D."/>
            <person name="Wang G."/>
            <person name="Xiao Y."/>
        </authorList>
    </citation>
    <scope>NUCLEOTIDE SEQUENCE [LARGE SCALE GENOMIC DNA]</scope>
    <source>
        <strain evidence="1 2">36-1</strain>
    </source>
</reference>
<proteinExistence type="predicted"/>
<accession>A0A2U3DWY8</accession>
<dbReference type="EMBL" id="LCWV01000022">
    <property type="protein sequence ID" value="PWI66757.1"/>
    <property type="molecule type" value="Genomic_DNA"/>
</dbReference>
<gene>
    <name evidence="1" type="ORF">PCL_04601</name>
</gene>
<evidence type="ECO:0000313" key="2">
    <source>
        <dbReference type="Proteomes" id="UP000245956"/>
    </source>
</evidence>
<organism evidence="1 2">
    <name type="scientific">Purpureocillium lilacinum</name>
    <name type="common">Paecilomyces lilacinus</name>
    <dbReference type="NCBI Taxonomy" id="33203"/>
    <lineage>
        <taxon>Eukaryota</taxon>
        <taxon>Fungi</taxon>
        <taxon>Dikarya</taxon>
        <taxon>Ascomycota</taxon>
        <taxon>Pezizomycotina</taxon>
        <taxon>Sordariomycetes</taxon>
        <taxon>Hypocreomycetidae</taxon>
        <taxon>Hypocreales</taxon>
        <taxon>Ophiocordycipitaceae</taxon>
        <taxon>Purpureocillium</taxon>
    </lineage>
</organism>
<protein>
    <submittedName>
        <fullName evidence="1">Uncharacterized protein</fullName>
    </submittedName>
</protein>